<dbReference type="PROSITE" id="PS00107">
    <property type="entry name" value="PROTEIN_KINASE_ATP"/>
    <property type="match status" value="1"/>
</dbReference>
<evidence type="ECO:0000256" key="3">
    <source>
        <dbReference type="PROSITE-ProRule" id="PRU10141"/>
    </source>
</evidence>
<organism evidence="6 7">
    <name type="scientific">Drechslerella dactyloides</name>
    <name type="common">Nematode-trapping fungus</name>
    <name type="synonym">Arthrobotrys dactyloides</name>
    <dbReference type="NCBI Taxonomy" id="74499"/>
    <lineage>
        <taxon>Eukaryota</taxon>
        <taxon>Fungi</taxon>
        <taxon>Dikarya</taxon>
        <taxon>Ascomycota</taxon>
        <taxon>Pezizomycotina</taxon>
        <taxon>Orbiliomycetes</taxon>
        <taxon>Orbiliales</taxon>
        <taxon>Orbiliaceae</taxon>
        <taxon>Drechslerella</taxon>
    </lineage>
</organism>
<dbReference type="Gene3D" id="1.10.510.10">
    <property type="entry name" value="Transferase(Phosphotransferase) domain 1"/>
    <property type="match status" value="1"/>
</dbReference>
<feature type="region of interest" description="Disordered" evidence="4">
    <location>
        <begin position="384"/>
        <end position="403"/>
    </location>
</feature>
<dbReference type="AlphaFoldDB" id="A0AAD6IUG5"/>
<evidence type="ECO:0000256" key="4">
    <source>
        <dbReference type="SAM" id="MobiDB-lite"/>
    </source>
</evidence>
<evidence type="ECO:0000313" key="6">
    <source>
        <dbReference type="EMBL" id="KAJ6257865.1"/>
    </source>
</evidence>
<feature type="compositionally biased region" description="Low complexity" evidence="4">
    <location>
        <begin position="384"/>
        <end position="395"/>
    </location>
</feature>
<dbReference type="SUPFAM" id="SSF56112">
    <property type="entry name" value="Protein kinase-like (PK-like)"/>
    <property type="match status" value="1"/>
</dbReference>
<dbReference type="InterPro" id="IPR017441">
    <property type="entry name" value="Protein_kinase_ATP_BS"/>
</dbReference>
<dbReference type="Pfam" id="PF00069">
    <property type="entry name" value="Pkinase"/>
    <property type="match status" value="1"/>
</dbReference>
<keyword evidence="6" id="KW-0808">Transferase</keyword>
<evidence type="ECO:0000256" key="2">
    <source>
        <dbReference type="ARBA" id="ARBA00022840"/>
    </source>
</evidence>
<sequence>MSHVQSDDDGCRRCTRPQLAIAFDPLSNLLGSTNTPHSNSYRPSTRLETLQLAGTLPPTPTPPLNIPSSNNVSVKNDIPRTTPPFHDTMGSMDPKRHRENSNGEPDIFTPPTTPASAAGKKEIDTAAPPPAFHLENLSTDADETALLTLSEAYELDDAVHPTKLGSGAWSNVYKGVLSTSRTVVAVKRPLNAFAKPAVRREAEILSYVQRRVSLSGKVLSIIPFHGLDVATGSIVLTALSGENLDAFARAAATTQSRTTTLTARRQPVVGVPQFLYICERLVGAFTFLKSVGVIHGDVKPQNILTRPAFPHHTSGGSNGGSTWLTDEEKVGLIEPVVSDFSSSYHVDPATGAISDDEDAITGVTTIYCAPELLAAFLLTPPTTPTKPATSLSSLPRSARTPPRPLPSFASDSYGLAMTLLHTALGSHPYAAARVEMQRNMWVRQGDPLSFARADERGVKVRVGGVVERLLRGCFGKTAEGRVGVDGIKGRVGELVGEWRVRRTSGVDGWV</sequence>
<dbReference type="InterPro" id="IPR000719">
    <property type="entry name" value="Prot_kinase_dom"/>
</dbReference>
<dbReference type="EMBL" id="JAQGDS010000010">
    <property type="protein sequence ID" value="KAJ6257865.1"/>
    <property type="molecule type" value="Genomic_DNA"/>
</dbReference>
<gene>
    <name evidence="6" type="ORF">Dda_7654</name>
</gene>
<dbReference type="PANTHER" id="PTHR44329">
    <property type="entry name" value="SERINE/THREONINE-PROTEIN KINASE TNNI3K-RELATED"/>
    <property type="match status" value="1"/>
</dbReference>
<dbReference type="GO" id="GO:0004674">
    <property type="term" value="F:protein serine/threonine kinase activity"/>
    <property type="evidence" value="ECO:0007669"/>
    <property type="project" value="TreeGrafter"/>
</dbReference>
<keyword evidence="2 3" id="KW-0067">ATP-binding</keyword>
<proteinExistence type="predicted"/>
<evidence type="ECO:0000256" key="1">
    <source>
        <dbReference type="ARBA" id="ARBA00022741"/>
    </source>
</evidence>
<dbReference type="PROSITE" id="PS50011">
    <property type="entry name" value="PROTEIN_KINASE_DOM"/>
    <property type="match status" value="1"/>
</dbReference>
<comment type="caution">
    <text evidence="6">The sequence shown here is derived from an EMBL/GenBank/DDBJ whole genome shotgun (WGS) entry which is preliminary data.</text>
</comment>
<feature type="region of interest" description="Disordered" evidence="4">
    <location>
        <begin position="59"/>
        <end position="118"/>
    </location>
</feature>
<evidence type="ECO:0000313" key="7">
    <source>
        <dbReference type="Proteomes" id="UP001221413"/>
    </source>
</evidence>
<dbReference type="InterPro" id="IPR051681">
    <property type="entry name" value="Ser/Thr_Kinases-Pseudokinases"/>
</dbReference>
<dbReference type="SMART" id="SM00220">
    <property type="entry name" value="S_TKc"/>
    <property type="match status" value="1"/>
</dbReference>
<keyword evidence="6" id="KW-0418">Kinase</keyword>
<feature type="domain" description="Protein kinase" evidence="5">
    <location>
        <begin position="158"/>
        <end position="495"/>
    </location>
</feature>
<name>A0AAD6IUG5_DREDA</name>
<keyword evidence="1 3" id="KW-0547">Nucleotide-binding</keyword>
<dbReference type="GO" id="GO:0005524">
    <property type="term" value="F:ATP binding"/>
    <property type="evidence" value="ECO:0007669"/>
    <property type="project" value="UniProtKB-UniRule"/>
</dbReference>
<feature type="binding site" evidence="3">
    <location>
        <position position="187"/>
    </location>
    <ligand>
        <name>ATP</name>
        <dbReference type="ChEBI" id="CHEBI:30616"/>
    </ligand>
</feature>
<keyword evidence="7" id="KW-1185">Reference proteome</keyword>
<accession>A0AAD6IUG5</accession>
<dbReference type="PROSITE" id="PS00108">
    <property type="entry name" value="PROTEIN_KINASE_ST"/>
    <property type="match status" value="1"/>
</dbReference>
<reference evidence="6" key="1">
    <citation type="submission" date="2023-01" db="EMBL/GenBank/DDBJ databases">
        <title>The chitinases involved in constricting ring structure development in the nematode-trapping fungus Drechslerella dactyloides.</title>
        <authorList>
            <person name="Wang R."/>
            <person name="Zhang L."/>
            <person name="Tang P."/>
            <person name="Li S."/>
            <person name="Liang L."/>
        </authorList>
    </citation>
    <scope>NUCLEOTIDE SEQUENCE</scope>
    <source>
        <strain evidence="6">YMF1.00031</strain>
    </source>
</reference>
<protein>
    <submittedName>
        <fullName evidence="6">Serine/threonine-protein kinase</fullName>
    </submittedName>
</protein>
<evidence type="ECO:0000259" key="5">
    <source>
        <dbReference type="PROSITE" id="PS50011"/>
    </source>
</evidence>
<dbReference type="InterPro" id="IPR008271">
    <property type="entry name" value="Ser/Thr_kinase_AS"/>
</dbReference>
<dbReference type="InterPro" id="IPR011009">
    <property type="entry name" value="Kinase-like_dom_sf"/>
</dbReference>
<dbReference type="Proteomes" id="UP001221413">
    <property type="component" value="Unassembled WGS sequence"/>
</dbReference>